<evidence type="ECO:0000313" key="2">
    <source>
        <dbReference type="Proteomes" id="UP000053558"/>
    </source>
</evidence>
<comment type="caution">
    <text evidence="1">The sequence shown here is derived from an EMBL/GenBank/DDBJ whole genome shotgun (WGS) entry which is preliminary data.</text>
</comment>
<evidence type="ECO:0000313" key="1">
    <source>
        <dbReference type="EMBL" id="EIW82749.1"/>
    </source>
</evidence>
<organism evidence="1 2">
    <name type="scientific">Coniophora puteana (strain RWD-64-598)</name>
    <name type="common">Brown rot fungus</name>
    <dbReference type="NCBI Taxonomy" id="741705"/>
    <lineage>
        <taxon>Eukaryota</taxon>
        <taxon>Fungi</taxon>
        <taxon>Dikarya</taxon>
        <taxon>Basidiomycota</taxon>
        <taxon>Agaricomycotina</taxon>
        <taxon>Agaricomycetes</taxon>
        <taxon>Agaricomycetidae</taxon>
        <taxon>Boletales</taxon>
        <taxon>Coniophorineae</taxon>
        <taxon>Coniophoraceae</taxon>
        <taxon>Coniophora</taxon>
    </lineage>
</organism>
<dbReference type="GeneID" id="19201800"/>
<protein>
    <submittedName>
        <fullName evidence="1">Uncharacterized protein</fullName>
    </submittedName>
</protein>
<sequence>MPTLLQDSLGPPTGCRPCHVSLCQPMTAATSSVASCCADRVRACKGQKPIKAYQNTDISRNNFDTLAAAPVRQHSPFKARPITLRIISNWSPARSEDLQVVTLVNTQRE</sequence>
<gene>
    <name evidence="1" type="ORF">CONPUDRAFT_142921</name>
</gene>
<dbReference type="EMBL" id="JH711576">
    <property type="protein sequence ID" value="EIW82749.1"/>
    <property type="molecule type" value="Genomic_DNA"/>
</dbReference>
<dbReference type="Proteomes" id="UP000053558">
    <property type="component" value="Unassembled WGS sequence"/>
</dbReference>
<proteinExistence type="predicted"/>
<keyword evidence="2" id="KW-1185">Reference proteome</keyword>
<dbReference type="RefSeq" id="XP_007766727.1">
    <property type="nucleotide sequence ID" value="XM_007768537.1"/>
</dbReference>
<dbReference type="AlphaFoldDB" id="A0A5M3MUE2"/>
<reference evidence="2" key="1">
    <citation type="journal article" date="2012" name="Science">
        <title>The Paleozoic origin of enzymatic lignin decomposition reconstructed from 31 fungal genomes.</title>
        <authorList>
            <person name="Floudas D."/>
            <person name="Binder M."/>
            <person name="Riley R."/>
            <person name="Barry K."/>
            <person name="Blanchette R.A."/>
            <person name="Henrissat B."/>
            <person name="Martinez A.T."/>
            <person name="Otillar R."/>
            <person name="Spatafora J.W."/>
            <person name="Yadav J.S."/>
            <person name="Aerts A."/>
            <person name="Benoit I."/>
            <person name="Boyd A."/>
            <person name="Carlson A."/>
            <person name="Copeland A."/>
            <person name="Coutinho P.M."/>
            <person name="de Vries R.P."/>
            <person name="Ferreira P."/>
            <person name="Findley K."/>
            <person name="Foster B."/>
            <person name="Gaskell J."/>
            <person name="Glotzer D."/>
            <person name="Gorecki P."/>
            <person name="Heitman J."/>
            <person name="Hesse C."/>
            <person name="Hori C."/>
            <person name="Igarashi K."/>
            <person name="Jurgens J.A."/>
            <person name="Kallen N."/>
            <person name="Kersten P."/>
            <person name="Kohler A."/>
            <person name="Kuees U."/>
            <person name="Kumar T.K.A."/>
            <person name="Kuo A."/>
            <person name="LaButti K."/>
            <person name="Larrondo L.F."/>
            <person name="Lindquist E."/>
            <person name="Ling A."/>
            <person name="Lombard V."/>
            <person name="Lucas S."/>
            <person name="Lundell T."/>
            <person name="Martin R."/>
            <person name="McLaughlin D.J."/>
            <person name="Morgenstern I."/>
            <person name="Morin E."/>
            <person name="Murat C."/>
            <person name="Nagy L.G."/>
            <person name="Nolan M."/>
            <person name="Ohm R.A."/>
            <person name="Patyshakuliyeva A."/>
            <person name="Rokas A."/>
            <person name="Ruiz-Duenas F.J."/>
            <person name="Sabat G."/>
            <person name="Salamov A."/>
            <person name="Samejima M."/>
            <person name="Schmutz J."/>
            <person name="Slot J.C."/>
            <person name="St John F."/>
            <person name="Stenlid J."/>
            <person name="Sun H."/>
            <person name="Sun S."/>
            <person name="Syed K."/>
            <person name="Tsang A."/>
            <person name="Wiebenga A."/>
            <person name="Young D."/>
            <person name="Pisabarro A."/>
            <person name="Eastwood D.C."/>
            <person name="Martin F."/>
            <person name="Cullen D."/>
            <person name="Grigoriev I.V."/>
            <person name="Hibbett D.S."/>
        </authorList>
    </citation>
    <scope>NUCLEOTIDE SEQUENCE [LARGE SCALE GENOMIC DNA]</scope>
    <source>
        <strain evidence="2">RWD-64-598 SS2</strain>
    </source>
</reference>
<name>A0A5M3MUE2_CONPW</name>
<dbReference type="KEGG" id="cput:CONPUDRAFT_142921"/>
<accession>A0A5M3MUE2</accession>